<dbReference type="SUPFAM" id="SSF46565">
    <property type="entry name" value="Chaperone J-domain"/>
    <property type="match status" value="1"/>
</dbReference>
<proteinExistence type="predicted"/>
<dbReference type="EMBL" id="MU004233">
    <property type="protein sequence ID" value="KAF2671503.1"/>
    <property type="molecule type" value="Genomic_DNA"/>
</dbReference>
<keyword evidence="4 7" id="KW-0472">Membrane</keyword>
<accession>A0A6A6UJ50</accession>
<dbReference type="PRINTS" id="PR00625">
    <property type="entry name" value="JDOMAIN"/>
</dbReference>
<feature type="domain" description="J" evidence="9">
    <location>
        <begin position="42"/>
        <end position="139"/>
    </location>
</feature>
<sequence length="385" mass="43124">MRFLNVIAACLLAGAATAWQPEDHEIFRIRDDVIAHEGPDTTFYSLIGVTRKSTMDEINRAYRKVAARAHPDKARQSFIANYGKVTDPATGKTTVDKKKRPSQREIDAFHKEADARFKRLSIIATILRGENRDRYDFFLDHGFPAWRGTGYYYARYRPGAGTVLIGLFIVVGGGAHYLALYMGWKQQRQFAQKYILNARKMAWGNGMVVPGLDTAEVVPSAAQSNGAESAMNRRQKRMQDKELKKNAKKGIVAEDISEPIEATLVSGPQGNKRRVVAENGKVLIVDSVGNVFLEETSEEGETNEFLIDINEIHPPTIKDTVLFRFPVFLWNKTGGRFIGGSVDVPYLNDDEKIEHDINPAIKNATASSANGEARRRNNAKVRRRP</sequence>
<keyword evidence="11" id="KW-1185">Reference proteome</keyword>
<keyword evidence="1 7" id="KW-0812">Transmembrane</keyword>
<evidence type="ECO:0000256" key="4">
    <source>
        <dbReference type="ARBA" id="ARBA00023136"/>
    </source>
</evidence>
<feature type="transmembrane region" description="Helical" evidence="7">
    <location>
        <begin position="163"/>
        <end position="184"/>
    </location>
</feature>
<dbReference type="Proteomes" id="UP000799302">
    <property type="component" value="Unassembled WGS sequence"/>
</dbReference>
<evidence type="ECO:0000256" key="3">
    <source>
        <dbReference type="ARBA" id="ARBA00022989"/>
    </source>
</evidence>
<evidence type="ECO:0000313" key="10">
    <source>
        <dbReference type="EMBL" id="KAF2671503.1"/>
    </source>
</evidence>
<feature type="chain" id="PRO_5025473152" description="J domain-containing protein" evidence="8">
    <location>
        <begin position="19"/>
        <end position="385"/>
    </location>
</feature>
<evidence type="ECO:0000256" key="1">
    <source>
        <dbReference type="ARBA" id="ARBA00022692"/>
    </source>
</evidence>
<comment type="subcellular location">
    <subcellularLocation>
        <location evidence="5">Endomembrane system</location>
        <topology evidence="5">Single-pass membrane protein</topology>
    </subcellularLocation>
</comment>
<feature type="region of interest" description="Disordered" evidence="6">
    <location>
        <begin position="360"/>
        <end position="385"/>
    </location>
</feature>
<dbReference type="GO" id="GO:0012505">
    <property type="term" value="C:endomembrane system"/>
    <property type="evidence" value="ECO:0007669"/>
    <property type="project" value="UniProtKB-SubCell"/>
</dbReference>
<evidence type="ECO:0000256" key="2">
    <source>
        <dbReference type="ARBA" id="ARBA00022729"/>
    </source>
</evidence>
<evidence type="ECO:0000256" key="5">
    <source>
        <dbReference type="ARBA" id="ARBA00037847"/>
    </source>
</evidence>
<evidence type="ECO:0000256" key="8">
    <source>
        <dbReference type="SAM" id="SignalP"/>
    </source>
</evidence>
<evidence type="ECO:0000256" key="7">
    <source>
        <dbReference type="SAM" id="Phobius"/>
    </source>
</evidence>
<evidence type="ECO:0000313" key="11">
    <source>
        <dbReference type="Proteomes" id="UP000799302"/>
    </source>
</evidence>
<organism evidence="10 11">
    <name type="scientific">Microthyrium microscopicum</name>
    <dbReference type="NCBI Taxonomy" id="703497"/>
    <lineage>
        <taxon>Eukaryota</taxon>
        <taxon>Fungi</taxon>
        <taxon>Dikarya</taxon>
        <taxon>Ascomycota</taxon>
        <taxon>Pezizomycotina</taxon>
        <taxon>Dothideomycetes</taxon>
        <taxon>Dothideomycetes incertae sedis</taxon>
        <taxon>Microthyriales</taxon>
        <taxon>Microthyriaceae</taxon>
        <taxon>Microthyrium</taxon>
    </lineage>
</organism>
<dbReference type="OrthoDB" id="413400at2759"/>
<dbReference type="Gene3D" id="1.10.287.110">
    <property type="entry name" value="DnaJ domain"/>
    <property type="match status" value="1"/>
</dbReference>
<evidence type="ECO:0000256" key="6">
    <source>
        <dbReference type="SAM" id="MobiDB-lite"/>
    </source>
</evidence>
<dbReference type="PANTHER" id="PTHR44653">
    <property type="entry name" value="DNAJ HOMOLOG SUBFAMILY C MEMBER 1"/>
    <property type="match status" value="1"/>
</dbReference>
<dbReference type="PROSITE" id="PS50076">
    <property type="entry name" value="DNAJ_2"/>
    <property type="match status" value="1"/>
</dbReference>
<dbReference type="Pfam" id="PF00226">
    <property type="entry name" value="DnaJ"/>
    <property type="match status" value="1"/>
</dbReference>
<protein>
    <recommendedName>
        <fullName evidence="9">J domain-containing protein</fullName>
    </recommendedName>
</protein>
<keyword evidence="3 7" id="KW-1133">Transmembrane helix</keyword>
<evidence type="ECO:0000259" key="9">
    <source>
        <dbReference type="PROSITE" id="PS50076"/>
    </source>
</evidence>
<reference evidence="10" key="1">
    <citation type="journal article" date="2020" name="Stud. Mycol.">
        <title>101 Dothideomycetes genomes: a test case for predicting lifestyles and emergence of pathogens.</title>
        <authorList>
            <person name="Haridas S."/>
            <person name="Albert R."/>
            <person name="Binder M."/>
            <person name="Bloem J."/>
            <person name="Labutti K."/>
            <person name="Salamov A."/>
            <person name="Andreopoulos B."/>
            <person name="Baker S."/>
            <person name="Barry K."/>
            <person name="Bills G."/>
            <person name="Bluhm B."/>
            <person name="Cannon C."/>
            <person name="Castanera R."/>
            <person name="Culley D."/>
            <person name="Daum C."/>
            <person name="Ezra D."/>
            <person name="Gonzalez J."/>
            <person name="Henrissat B."/>
            <person name="Kuo A."/>
            <person name="Liang C."/>
            <person name="Lipzen A."/>
            <person name="Lutzoni F."/>
            <person name="Magnuson J."/>
            <person name="Mondo S."/>
            <person name="Nolan M."/>
            <person name="Ohm R."/>
            <person name="Pangilinan J."/>
            <person name="Park H.-J."/>
            <person name="Ramirez L."/>
            <person name="Alfaro M."/>
            <person name="Sun H."/>
            <person name="Tritt A."/>
            <person name="Yoshinaga Y."/>
            <person name="Zwiers L.-H."/>
            <person name="Turgeon B."/>
            <person name="Goodwin S."/>
            <person name="Spatafora J."/>
            <person name="Crous P."/>
            <person name="Grigoriev I."/>
        </authorList>
    </citation>
    <scope>NUCLEOTIDE SEQUENCE</scope>
    <source>
        <strain evidence="10">CBS 115976</strain>
    </source>
</reference>
<dbReference type="InterPro" id="IPR036869">
    <property type="entry name" value="J_dom_sf"/>
</dbReference>
<dbReference type="PANTHER" id="PTHR44653:SF2">
    <property type="entry name" value="DNAJ HOMOLOG SUBFAMILY C MEMBER 1"/>
    <property type="match status" value="1"/>
</dbReference>
<dbReference type="AlphaFoldDB" id="A0A6A6UJ50"/>
<name>A0A6A6UJ50_9PEZI</name>
<gene>
    <name evidence="10" type="ORF">BT63DRAFT_412527</name>
</gene>
<feature type="compositionally biased region" description="Basic residues" evidence="6">
    <location>
        <begin position="376"/>
        <end position="385"/>
    </location>
</feature>
<keyword evidence="2 8" id="KW-0732">Signal</keyword>
<dbReference type="InterPro" id="IPR052606">
    <property type="entry name" value="DnaJ_domain_protein"/>
</dbReference>
<feature type="signal peptide" evidence="8">
    <location>
        <begin position="1"/>
        <end position="18"/>
    </location>
</feature>
<dbReference type="CDD" id="cd06257">
    <property type="entry name" value="DnaJ"/>
    <property type="match status" value="1"/>
</dbReference>
<dbReference type="InterPro" id="IPR001623">
    <property type="entry name" value="DnaJ_domain"/>
</dbReference>